<dbReference type="SMART" id="SM00052">
    <property type="entry name" value="EAL"/>
    <property type="match status" value="1"/>
</dbReference>
<dbReference type="GO" id="GO:0071111">
    <property type="term" value="F:cyclic-guanylate-specific phosphodiesterase activity"/>
    <property type="evidence" value="ECO:0007669"/>
    <property type="project" value="InterPro"/>
</dbReference>
<dbReference type="RefSeq" id="WP_274943642.1">
    <property type="nucleotide sequence ID" value="NZ_JANWOI010000003.1"/>
</dbReference>
<dbReference type="EMBL" id="JANWOI010000003">
    <property type="protein sequence ID" value="MDA5193935.1"/>
    <property type="molecule type" value="Genomic_DNA"/>
</dbReference>
<dbReference type="InterPro" id="IPR001633">
    <property type="entry name" value="EAL_dom"/>
</dbReference>
<dbReference type="SUPFAM" id="SSF141868">
    <property type="entry name" value="EAL domain-like"/>
    <property type="match status" value="1"/>
</dbReference>
<evidence type="ECO:0000313" key="4">
    <source>
        <dbReference type="EMBL" id="MDA5193935.1"/>
    </source>
</evidence>
<accession>A0A9X3Z771</accession>
<keyword evidence="2" id="KW-0812">Transmembrane</keyword>
<dbReference type="Proteomes" id="UP001141619">
    <property type="component" value="Unassembled WGS sequence"/>
</dbReference>
<name>A0A9X3Z771_9PROT</name>
<feature type="transmembrane region" description="Helical" evidence="2">
    <location>
        <begin position="24"/>
        <end position="44"/>
    </location>
</feature>
<dbReference type="PANTHER" id="PTHR33121">
    <property type="entry name" value="CYCLIC DI-GMP PHOSPHODIESTERASE PDEF"/>
    <property type="match status" value="1"/>
</dbReference>
<sequence length="391" mass="43911">MSYILVAAFVGVVARRILGLDLLLAVMIAAVVALFFLQVHALILRRRERRDADHRMMALYEDYQSALGAIKDLRADLGQLQDGGGARQPDSELVSELRVLQTLLAQVAARESTGTASFADERPQRDGKTLPGSQSELLTVIHSALEENRVDLYLQPIVRLPSRKVAFYEAFSRVRDGSGAIIFPNDYLPLAEESGLIGTLDNILLFRCIQVIRRLGPRRPNVRFFCNIASGSLEDQDFFPQFIDFMINNLELADRLVFEFSQADVRRHSREVERSLASLGRRGFHFSMDHVTDINFDAAGLAARHFSFVKVSADLLMSGRSGIAAEDLRTSLARHQIDLIVEKIEDEAEVIEVLDFGVEYGQGYLFGEPRPSRDDDPRDEPMDLKTALRDM</sequence>
<dbReference type="AlphaFoldDB" id="A0A9X3Z771"/>
<keyword evidence="2" id="KW-0472">Membrane</keyword>
<reference evidence="4" key="1">
    <citation type="submission" date="2022-08" db="EMBL/GenBank/DDBJ databases">
        <authorList>
            <person name="Vandamme P."/>
            <person name="Hettiarachchi A."/>
            <person name="Peeters C."/>
            <person name="Cnockaert M."/>
            <person name="Carlier A."/>
        </authorList>
    </citation>
    <scope>NUCLEOTIDE SEQUENCE</scope>
    <source>
        <strain evidence="4">LMG 31809</strain>
    </source>
</reference>
<keyword evidence="5" id="KW-1185">Reference proteome</keyword>
<dbReference type="CDD" id="cd01948">
    <property type="entry name" value="EAL"/>
    <property type="match status" value="1"/>
</dbReference>
<feature type="compositionally biased region" description="Basic and acidic residues" evidence="1">
    <location>
        <begin position="370"/>
        <end position="391"/>
    </location>
</feature>
<evidence type="ECO:0000256" key="2">
    <source>
        <dbReference type="SAM" id="Phobius"/>
    </source>
</evidence>
<reference evidence="4" key="2">
    <citation type="journal article" date="2023" name="Syst. Appl. Microbiol.">
        <title>Govania unica gen. nov., sp. nov., a rare biosphere bacterium that represents a novel family in the class Alphaproteobacteria.</title>
        <authorList>
            <person name="Vandamme P."/>
            <person name="Peeters C."/>
            <person name="Hettiarachchi A."/>
            <person name="Cnockaert M."/>
            <person name="Carlier A."/>
        </authorList>
    </citation>
    <scope>NUCLEOTIDE SEQUENCE</scope>
    <source>
        <strain evidence="4">LMG 31809</strain>
    </source>
</reference>
<evidence type="ECO:0000256" key="1">
    <source>
        <dbReference type="SAM" id="MobiDB-lite"/>
    </source>
</evidence>
<dbReference type="Gene3D" id="3.20.20.450">
    <property type="entry name" value="EAL domain"/>
    <property type="match status" value="1"/>
</dbReference>
<keyword evidence="2" id="KW-1133">Transmembrane helix</keyword>
<organism evidence="4 5">
    <name type="scientific">Govanella unica</name>
    <dbReference type="NCBI Taxonomy" id="2975056"/>
    <lineage>
        <taxon>Bacteria</taxon>
        <taxon>Pseudomonadati</taxon>
        <taxon>Pseudomonadota</taxon>
        <taxon>Alphaproteobacteria</taxon>
        <taxon>Emcibacterales</taxon>
        <taxon>Govanellaceae</taxon>
        <taxon>Govanella</taxon>
    </lineage>
</organism>
<comment type="caution">
    <text evidence="4">The sequence shown here is derived from an EMBL/GenBank/DDBJ whole genome shotgun (WGS) entry which is preliminary data.</text>
</comment>
<dbReference type="InterPro" id="IPR035919">
    <property type="entry name" value="EAL_sf"/>
</dbReference>
<evidence type="ECO:0000259" key="3">
    <source>
        <dbReference type="PROSITE" id="PS50883"/>
    </source>
</evidence>
<evidence type="ECO:0000313" key="5">
    <source>
        <dbReference type="Proteomes" id="UP001141619"/>
    </source>
</evidence>
<feature type="region of interest" description="Disordered" evidence="1">
    <location>
        <begin position="367"/>
        <end position="391"/>
    </location>
</feature>
<protein>
    <submittedName>
        <fullName evidence="4">EAL domain-containing protein</fullName>
    </submittedName>
</protein>
<gene>
    <name evidence="4" type="ORF">NYP16_08225</name>
</gene>
<feature type="domain" description="EAL" evidence="3">
    <location>
        <begin position="134"/>
        <end position="383"/>
    </location>
</feature>
<dbReference type="InterPro" id="IPR050706">
    <property type="entry name" value="Cyclic-di-GMP_PDE-like"/>
</dbReference>
<dbReference type="PROSITE" id="PS50883">
    <property type="entry name" value="EAL"/>
    <property type="match status" value="1"/>
</dbReference>
<dbReference type="Pfam" id="PF00563">
    <property type="entry name" value="EAL"/>
    <property type="match status" value="1"/>
</dbReference>
<proteinExistence type="predicted"/>
<dbReference type="PANTHER" id="PTHR33121:SF79">
    <property type="entry name" value="CYCLIC DI-GMP PHOSPHODIESTERASE PDED-RELATED"/>
    <property type="match status" value="1"/>
</dbReference>